<dbReference type="InterPro" id="IPR052478">
    <property type="entry name" value="Metabolite_Synth_Reg"/>
</dbReference>
<evidence type="ECO:0000256" key="6">
    <source>
        <dbReference type="ARBA" id="ARBA00023242"/>
    </source>
</evidence>
<feature type="region of interest" description="Disordered" evidence="7">
    <location>
        <begin position="55"/>
        <end position="91"/>
    </location>
</feature>
<dbReference type="GO" id="GO:0009893">
    <property type="term" value="P:positive regulation of metabolic process"/>
    <property type="evidence" value="ECO:0007669"/>
    <property type="project" value="UniProtKB-ARBA"/>
</dbReference>
<evidence type="ECO:0000313" key="10">
    <source>
        <dbReference type="Proteomes" id="UP000246702"/>
    </source>
</evidence>
<evidence type="ECO:0000256" key="4">
    <source>
        <dbReference type="ARBA" id="ARBA00023125"/>
    </source>
</evidence>
<evidence type="ECO:0000256" key="3">
    <source>
        <dbReference type="ARBA" id="ARBA00023015"/>
    </source>
</evidence>
<keyword evidence="1" id="KW-0479">Metal-binding</keyword>
<keyword evidence="10" id="KW-1185">Reference proteome</keyword>
<proteinExistence type="predicted"/>
<feature type="region of interest" description="Disordered" evidence="7">
    <location>
        <begin position="1"/>
        <end position="29"/>
    </location>
</feature>
<dbReference type="InterPro" id="IPR036864">
    <property type="entry name" value="Zn2-C6_fun-type_DNA-bd_sf"/>
</dbReference>
<dbReference type="AlphaFoldDB" id="A0A317XHM1"/>
<name>A0A317XHM1_9EURO</name>
<dbReference type="RefSeq" id="XP_025473471.1">
    <property type="nucleotide sequence ID" value="XM_025605958.1"/>
</dbReference>
<keyword evidence="2" id="KW-0862">Zinc</keyword>
<dbReference type="InterPro" id="IPR001138">
    <property type="entry name" value="Zn2Cys6_DnaBD"/>
</dbReference>
<dbReference type="GO" id="GO:0009410">
    <property type="term" value="P:response to xenobiotic stimulus"/>
    <property type="evidence" value="ECO:0007669"/>
    <property type="project" value="TreeGrafter"/>
</dbReference>
<protein>
    <submittedName>
        <fullName evidence="9">Putative C6 transcription factor</fullName>
    </submittedName>
</protein>
<dbReference type="Gene3D" id="4.10.240.10">
    <property type="entry name" value="Zn(2)-C6 fungal-type DNA-binding domain"/>
    <property type="match status" value="1"/>
</dbReference>
<reference evidence="9 10" key="1">
    <citation type="submission" date="2016-12" db="EMBL/GenBank/DDBJ databases">
        <title>The genomes of Aspergillus section Nigri reveals drivers in fungal speciation.</title>
        <authorList>
            <consortium name="DOE Joint Genome Institute"/>
            <person name="Vesth T.C."/>
            <person name="Nybo J."/>
            <person name="Theobald S."/>
            <person name="Brandl J."/>
            <person name="Frisvad J.C."/>
            <person name="Nielsen K.F."/>
            <person name="Lyhne E.K."/>
            <person name="Kogle M.E."/>
            <person name="Kuo A."/>
            <person name="Riley R."/>
            <person name="Clum A."/>
            <person name="Nolan M."/>
            <person name="Lipzen A."/>
            <person name="Salamov A."/>
            <person name="Henrissat B."/>
            <person name="Wiebenga A."/>
            <person name="De Vries R.P."/>
            <person name="Grigoriev I.V."/>
            <person name="Mortensen U.H."/>
            <person name="Andersen M.R."/>
            <person name="Baker S.E."/>
        </authorList>
    </citation>
    <scope>NUCLEOTIDE SEQUENCE [LARGE SCALE GENOMIC DNA]</scope>
    <source>
        <strain evidence="9 10">CBS 115572</strain>
    </source>
</reference>
<keyword evidence="4" id="KW-0238">DNA-binding</keyword>
<dbReference type="PROSITE" id="PS00463">
    <property type="entry name" value="ZN2_CY6_FUNGAL_1"/>
    <property type="match status" value="1"/>
</dbReference>
<evidence type="ECO:0000256" key="2">
    <source>
        <dbReference type="ARBA" id="ARBA00022833"/>
    </source>
</evidence>
<evidence type="ECO:0000256" key="5">
    <source>
        <dbReference type="ARBA" id="ARBA00023163"/>
    </source>
</evidence>
<evidence type="ECO:0000256" key="1">
    <source>
        <dbReference type="ARBA" id="ARBA00022723"/>
    </source>
</evidence>
<comment type="caution">
    <text evidence="9">The sequence shown here is derived from an EMBL/GenBank/DDBJ whole genome shotgun (WGS) entry which is preliminary data.</text>
</comment>
<organism evidence="9 10">
    <name type="scientific">Aspergillus sclerotioniger CBS 115572</name>
    <dbReference type="NCBI Taxonomy" id="1450535"/>
    <lineage>
        <taxon>Eukaryota</taxon>
        <taxon>Fungi</taxon>
        <taxon>Dikarya</taxon>
        <taxon>Ascomycota</taxon>
        <taxon>Pezizomycotina</taxon>
        <taxon>Eurotiomycetes</taxon>
        <taxon>Eurotiomycetidae</taxon>
        <taxon>Eurotiales</taxon>
        <taxon>Aspergillaceae</taxon>
        <taxon>Aspergillus</taxon>
        <taxon>Aspergillus subgen. Circumdati</taxon>
    </lineage>
</organism>
<dbReference type="GeneID" id="37108101"/>
<evidence type="ECO:0000256" key="7">
    <source>
        <dbReference type="SAM" id="MobiDB-lite"/>
    </source>
</evidence>
<feature type="compositionally biased region" description="Polar residues" evidence="7">
    <location>
        <begin position="61"/>
        <end position="73"/>
    </location>
</feature>
<dbReference type="CDD" id="cd00067">
    <property type="entry name" value="GAL4"/>
    <property type="match status" value="1"/>
</dbReference>
<keyword evidence="3" id="KW-0805">Transcription regulation</keyword>
<dbReference type="EMBL" id="MSFK01000001">
    <property type="protein sequence ID" value="PWY96710.1"/>
    <property type="molecule type" value="Genomic_DNA"/>
</dbReference>
<sequence length="556" mass="61797">MSSQTLAGQERQRSRQACVPCRQRKRKCDGSLPCNTCSGYGYDCEYQDVAQQRSSKRRATSEGSLPQTKSVRLSTEPGDNPAVPSQQGILEPSKQRYVGRQSSVAFPLFVGLDVQAADPPRLHSFAYNAGIRREPECAVNFQVVNHVSWDTVKSLIEVYISTIHPVFKFLDGDRLYNQGDDHWHGKPQGSSFEAVISGVIGLASLFKGTLGQEIEMRIVRHAKDILEDYYVARSPSIEQVAAWILRTIYVRTTSRPHIAWLCSCTMMHLVEATGIQHEPGSIVLPGTGTSGSSSQQGYVKRIGQVAECLHVLIAYDYGRSVMDLSLHTQEPVCFSTPENDFTPQLCQLVQAMPVSNMTRDSVVGSQLLVLALEKVASIHVDHDFLMLVRTDLVFCLYRRLRLVNFRFQHEQLDQVIGSGMAALEAAHRLLDHGQPWWNVLGTVFQFVCVLLVIDTPVSLTKLPESTKVLEVIADRLNTHLANEALTTARKLIRASMDKKRKGLMCLERALGGGSELATDNSAYPSVLADAPFDPFSQPLQGPLIDLDFLLDMDLMH</sequence>
<dbReference type="GO" id="GO:0000981">
    <property type="term" value="F:DNA-binding transcription factor activity, RNA polymerase II-specific"/>
    <property type="evidence" value="ECO:0007669"/>
    <property type="project" value="InterPro"/>
</dbReference>
<feature type="domain" description="Zn(2)-C6 fungal-type" evidence="8">
    <location>
        <begin position="17"/>
        <end position="46"/>
    </location>
</feature>
<dbReference type="OrthoDB" id="4064873at2759"/>
<accession>A0A317XHM1</accession>
<gene>
    <name evidence="9" type="ORF">BO94DRAFT_17839</name>
</gene>
<dbReference type="GO" id="GO:0003677">
    <property type="term" value="F:DNA binding"/>
    <property type="evidence" value="ECO:0007669"/>
    <property type="project" value="UniProtKB-KW"/>
</dbReference>
<keyword evidence="6" id="KW-0539">Nucleus</keyword>
<dbReference type="GO" id="GO:0008270">
    <property type="term" value="F:zinc ion binding"/>
    <property type="evidence" value="ECO:0007669"/>
    <property type="project" value="InterPro"/>
</dbReference>
<dbReference type="Proteomes" id="UP000246702">
    <property type="component" value="Unassembled WGS sequence"/>
</dbReference>
<dbReference type="CDD" id="cd12148">
    <property type="entry name" value="fungal_TF_MHR"/>
    <property type="match status" value="1"/>
</dbReference>
<dbReference type="PANTHER" id="PTHR31779">
    <property type="entry name" value="2-NITROPROPANE DIOXYGENASE FAMILY, PUTATIVE (AFU_ORTHOLOGUE AFUA_2G17430)-RELATED"/>
    <property type="match status" value="1"/>
</dbReference>
<dbReference type="SUPFAM" id="SSF57701">
    <property type="entry name" value="Zn2/Cys6 DNA-binding domain"/>
    <property type="match status" value="1"/>
</dbReference>
<dbReference type="Pfam" id="PF00172">
    <property type="entry name" value="Zn_clus"/>
    <property type="match status" value="1"/>
</dbReference>
<keyword evidence="5" id="KW-0804">Transcription</keyword>
<dbReference type="PANTHER" id="PTHR31779:SF3">
    <property type="entry name" value="PROTEIN RDR1"/>
    <property type="match status" value="1"/>
</dbReference>
<dbReference type="PROSITE" id="PS50048">
    <property type="entry name" value="ZN2_CY6_FUNGAL_2"/>
    <property type="match status" value="1"/>
</dbReference>
<dbReference type="SMART" id="SM00066">
    <property type="entry name" value="GAL4"/>
    <property type="match status" value="1"/>
</dbReference>
<evidence type="ECO:0000313" key="9">
    <source>
        <dbReference type="EMBL" id="PWY96710.1"/>
    </source>
</evidence>
<evidence type="ECO:0000259" key="8">
    <source>
        <dbReference type="PROSITE" id="PS50048"/>
    </source>
</evidence>